<name>A0A1Q2YLQ6_9ASCO</name>
<dbReference type="AlphaFoldDB" id="A0A1Q2YLQ6"/>
<proteinExistence type="predicted"/>
<feature type="region of interest" description="Disordered" evidence="1">
    <location>
        <begin position="275"/>
        <end position="314"/>
    </location>
</feature>
<protein>
    <submittedName>
        <fullName evidence="2">Uncharacterized protein</fullName>
    </submittedName>
</protein>
<feature type="region of interest" description="Disordered" evidence="1">
    <location>
        <begin position="134"/>
        <end position="163"/>
    </location>
</feature>
<evidence type="ECO:0000313" key="3">
    <source>
        <dbReference type="Proteomes" id="UP000186136"/>
    </source>
</evidence>
<evidence type="ECO:0000256" key="1">
    <source>
        <dbReference type="SAM" id="MobiDB-lite"/>
    </source>
</evidence>
<feature type="compositionally biased region" description="Acidic residues" evidence="1">
    <location>
        <begin position="45"/>
        <end position="58"/>
    </location>
</feature>
<accession>A0A1Q2YLQ6</accession>
<feature type="compositionally biased region" description="Basic and acidic residues" evidence="1">
    <location>
        <begin position="73"/>
        <end position="90"/>
    </location>
</feature>
<gene>
    <name evidence="2" type="ORF">PMKS-004010</name>
</gene>
<feature type="region of interest" description="Disordered" evidence="1">
    <location>
        <begin position="39"/>
        <end position="99"/>
    </location>
</feature>
<dbReference type="Proteomes" id="UP000186136">
    <property type="component" value="Unassembled WGS sequence"/>
</dbReference>
<comment type="caution">
    <text evidence="2">The sequence shown here is derived from an EMBL/GenBank/DDBJ whole genome shotgun (WGS) entry which is preliminary data.</text>
</comment>
<sequence length="314" mass="33190">MGLLPPAFAKVDEAARGVHDAQTDDGKGYVGVLCARAFQPGGAGEGEDAADDVVDESDADKHLESELPVSVHDVQHGEVGRGGEHVRDEGQTDVEDSPVHVPRDAEAEHEQADGADCAGQEGKVESELAFDNPAILSGHPENEVIRHGPGIQAPDDAADDAGDVVDPVTVLGVIERVFLKEKQHDQDECSRRYRPGPADPAERLVKGNVVGTKRSKISAQRVRQVVYCDDSAQLVAEEDAGEAELDVCVGTPEGEPGQHLRAVRVAALVNQGVPDRAEEGKHGAKQNNALAAKKIVERAVQPGGDGDADKQHAR</sequence>
<reference evidence="2 3" key="1">
    <citation type="submission" date="2016-08" db="EMBL/GenBank/DDBJ databases">
        <title>Whole genome shotgun sequence of Pichia membranifaciens KS47-1.</title>
        <authorList>
            <person name="Konishi M."/>
            <person name="Ishida M."/>
            <person name="Arakawa T."/>
            <person name="Kato Y."/>
            <person name="Horiuchi J."/>
        </authorList>
    </citation>
    <scope>NUCLEOTIDE SEQUENCE [LARGE SCALE GENOMIC DNA]</scope>
    <source>
        <strain evidence="2 3">KS47-1</strain>
    </source>
</reference>
<keyword evidence="3" id="KW-1185">Reference proteome</keyword>
<evidence type="ECO:0000313" key="2">
    <source>
        <dbReference type="EMBL" id="GAV30496.1"/>
    </source>
</evidence>
<organism evidence="2 3">
    <name type="scientific">Pichia membranifaciens</name>
    <dbReference type="NCBI Taxonomy" id="4926"/>
    <lineage>
        <taxon>Eukaryota</taxon>
        <taxon>Fungi</taxon>
        <taxon>Dikarya</taxon>
        <taxon>Ascomycota</taxon>
        <taxon>Saccharomycotina</taxon>
        <taxon>Pichiomycetes</taxon>
        <taxon>Pichiales</taxon>
        <taxon>Pichiaceae</taxon>
        <taxon>Pichia</taxon>
    </lineage>
</organism>
<dbReference type="EMBL" id="BDGI01000181">
    <property type="protein sequence ID" value="GAV30496.1"/>
    <property type="molecule type" value="Genomic_DNA"/>
</dbReference>